<dbReference type="EMBL" id="BANT01000030">
    <property type="protein sequence ID" value="GAC58116.1"/>
    <property type="molecule type" value="Genomic_DNA"/>
</dbReference>
<dbReference type="PROSITE" id="PS51257">
    <property type="entry name" value="PROKAR_LIPOPROTEIN"/>
    <property type="match status" value="1"/>
</dbReference>
<evidence type="ECO:0000313" key="4">
    <source>
        <dbReference type="Proteomes" id="UP000053405"/>
    </source>
</evidence>
<feature type="signal peptide" evidence="2">
    <location>
        <begin position="1"/>
        <end position="28"/>
    </location>
</feature>
<feature type="region of interest" description="Disordered" evidence="1">
    <location>
        <begin position="41"/>
        <end position="63"/>
    </location>
</feature>
<dbReference type="Proteomes" id="UP000053405">
    <property type="component" value="Unassembled WGS sequence"/>
</dbReference>
<gene>
    <name evidence="3" type="ORF">GOHSU_30_00400</name>
</gene>
<organism evidence="3 4">
    <name type="scientific">Gordonia hirsuta DSM 44140 = NBRC 16056</name>
    <dbReference type="NCBI Taxonomy" id="1121927"/>
    <lineage>
        <taxon>Bacteria</taxon>
        <taxon>Bacillati</taxon>
        <taxon>Actinomycetota</taxon>
        <taxon>Actinomycetes</taxon>
        <taxon>Mycobacteriales</taxon>
        <taxon>Gordoniaceae</taxon>
        <taxon>Gordonia</taxon>
    </lineage>
</organism>
<feature type="chain" id="PRO_5038345048" description="Lipoprotein" evidence="2">
    <location>
        <begin position="29"/>
        <end position="174"/>
    </location>
</feature>
<reference evidence="3 4" key="1">
    <citation type="submission" date="2012-12" db="EMBL/GenBank/DDBJ databases">
        <title>Whole genome shotgun sequence of Gordonia hirsuta NBRC 16056.</title>
        <authorList>
            <person name="Isaki-Nakamura S."/>
            <person name="Hosoyama A."/>
            <person name="Tsuchikane K."/>
            <person name="Katsumata H."/>
            <person name="Baba S."/>
            <person name="Yamazaki S."/>
            <person name="Fujita N."/>
        </authorList>
    </citation>
    <scope>NUCLEOTIDE SEQUENCE [LARGE SCALE GENOMIC DNA]</scope>
    <source>
        <strain evidence="3 4">NBRC 16056</strain>
    </source>
</reference>
<name>L7LBK1_9ACTN</name>
<keyword evidence="2" id="KW-0732">Signal</keyword>
<keyword evidence="4" id="KW-1185">Reference proteome</keyword>
<evidence type="ECO:0000256" key="2">
    <source>
        <dbReference type="SAM" id="SignalP"/>
    </source>
</evidence>
<proteinExistence type="predicted"/>
<comment type="caution">
    <text evidence="3">The sequence shown here is derived from an EMBL/GenBank/DDBJ whole genome shotgun (WGS) entry which is preliminary data.</text>
</comment>
<evidence type="ECO:0008006" key="5">
    <source>
        <dbReference type="Google" id="ProtNLM"/>
    </source>
</evidence>
<dbReference type="AlphaFoldDB" id="L7LBK1"/>
<dbReference type="eggNOG" id="ENOG5031Z3B">
    <property type="taxonomic scope" value="Bacteria"/>
</dbReference>
<sequence>MILKEPVRLGRRCCTCAILALTCVVVLGGCQSALTGGEVATSSYPPVPAPTSPDAGSRQLPPEFPREVPVVDGRYRTIESDAVRPPAQVIEVSELGSAPLSEAVHRLVAAGYEEQDFLGQKTFFGPRHLVTVSESDNGFAPVLLYLVTPTSALSGFPAIPEIDLDSLFGDVGQG</sequence>
<protein>
    <recommendedName>
        <fullName evidence="5">Lipoprotein</fullName>
    </recommendedName>
</protein>
<accession>L7LBK1</accession>
<evidence type="ECO:0000313" key="3">
    <source>
        <dbReference type="EMBL" id="GAC58116.1"/>
    </source>
</evidence>
<dbReference type="STRING" id="1121927.GOHSU_30_00400"/>
<evidence type="ECO:0000256" key="1">
    <source>
        <dbReference type="SAM" id="MobiDB-lite"/>
    </source>
</evidence>